<dbReference type="Proteomes" id="UP000075304">
    <property type="component" value="Unassembled WGS sequence"/>
</dbReference>
<dbReference type="EMBL" id="LQYI01000075">
    <property type="protein sequence ID" value="KYC67039.1"/>
    <property type="molecule type" value="Genomic_DNA"/>
</dbReference>
<gene>
    <name evidence="1" type="ORF">B4099_1033</name>
</gene>
<name>A0A150KBN6_HEYCO</name>
<sequence>MRYDPQSGPRTALGFLKQGTAIHQENMDVFYVNKRLKIPSLS</sequence>
<accession>A0A150KBN6</accession>
<evidence type="ECO:0000313" key="2">
    <source>
        <dbReference type="Proteomes" id="UP000075304"/>
    </source>
</evidence>
<evidence type="ECO:0000313" key="1">
    <source>
        <dbReference type="EMBL" id="KYC67039.1"/>
    </source>
</evidence>
<proteinExistence type="predicted"/>
<protein>
    <submittedName>
        <fullName evidence="1">Uncharacterized protein</fullName>
    </submittedName>
</protein>
<reference evidence="1 2" key="1">
    <citation type="submission" date="2016-01" db="EMBL/GenBank/DDBJ databases">
        <title>Genome Sequences of Twelve Sporeforming Bacillus Species Isolated from Foods.</title>
        <authorList>
            <person name="Berendsen E.M."/>
            <person name="Wells-Bennik M.H."/>
            <person name="Krawcyk A.O."/>
            <person name="De Jong A."/>
            <person name="Holsappel S."/>
            <person name="Eijlander R.T."/>
            <person name="Kuipers O.P."/>
        </authorList>
    </citation>
    <scope>NUCLEOTIDE SEQUENCE [LARGE SCALE GENOMIC DNA]</scope>
    <source>
        <strain evidence="1 2">B4099</strain>
    </source>
</reference>
<organism evidence="1 2">
    <name type="scientific">Heyndrickxia coagulans</name>
    <name type="common">Weizmannia coagulans</name>
    <dbReference type="NCBI Taxonomy" id="1398"/>
    <lineage>
        <taxon>Bacteria</taxon>
        <taxon>Bacillati</taxon>
        <taxon>Bacillota</taxon>
        <taxon>Bacilli</taxon>
        <taxon>Bacillales</taxon>
        <taxon>Bacillaceae</taxon>
        <taxon>Heyndrickxia</taxon>
    </lineage>
</organism>
<comment type="caution">
    <text evidence="1">The sequence shown here is derived from an EMBL/GenBank/DDBJ whole genome shotgun (WGS) entry which is preliminary data.</text>
</comment>
<dbReference type="AlphaFoldDB" id="A0A150KBN6"/>
<dbReference type="PATRIC" id="fig|1398.25.peg.3707"/>